<name>A0A8K0UGU6_9AGAR</name>
<reference evidence="2" key="1">
    <citation type="journal article" date="2021" name="New Phytol.">
        <title>Evolutionary innovations through gain and loss of genes in the ectomycorrhizal Boletales.</title>
        <authorList>
            <person name="Wu G."/>
            <person name="Miyauchi S."/>
            <person name="Morin E."/>
            <person name="Kuo A."/>
            <person name="Drula E."/>
            <person name="Varga T."/>
            <person name="Kohler A."/>
            <person name="Feng B."/>
            <person name="Cao Y."/>
            <person name="Lipzen A."/>
            <person name="Daum C."/>
            <person name="Hundley H."/>
            <person name="Pangilinan J."/>
            <person name="Johnson J."/>
            <person name="Barry K."/>
            <person name="LaButti K."/>
            <person name="Ng V."/>
            <person name="Ahrendt S."/>
            <person name="Min B."/>
            <person name="Choi I.G."/>
            <person name="Park H."/>
            <person name="Plett J.M."/>
            <person name="Magnuson J."/>
            <person name="Spatafora J.W."/>
            <person name="Nagy L.G."/>
            <person name="Henrissat B."/>
            <person name="Grigoriev I.V."/>
            <person name="Yang Z.L."/>
            <person name="Xu J."/>
            <person name="Martin F.M."/>
        </authorList>
    </citation>
    <scope>NUCLEOTIDE SEQUENCE</scope>
    <source>
        <strain evidence="2">KKN 215</strain>
    </source>
</reference>
<dbReference type="AlphaFoldDB" id="A0A8K0UGU6"/>
<sequence length="445" mass="51241">MERGDGSPTRPQASVLHGNLKPTQLRTRFRKADLQPRRDWLSRRTTDGERVRIENMFLTNSHTTGTEGASRDEQREVRTPTGAWWTLHLDSLQIHLVNARSPWAGTSRLRPFEPDAISVTYTFRLEEEPYLKFRLGRIRCQPCKKKAPSHKPYGTSSLSDLCSTNRLHEKPGPHTSTTSTRWTIRQTCPYAAWCYRKGRLKLSDKQPSGERYTTMGDQFGVGAKEWIRVRTLSEYEKICGAMNAFPERTYGRTAKVHLLPAIKTKARARITDPKRQYWVTGFIQQFKFDLLLITIDIAVLPFVGFSVKYLPLSQQNVSLRHAFFFESVKAGQVVLHRVLVHSMILLASATFIVKRASESHMRHHRRELKDSQTDSDSSGDLEVRAGVGEGLELWPAEQLYCLMLYEVASRCRRRVWDVGKGERQEPEVVLKQEDCGQDERSLYEF</sequence>
<dbReference type="EMBL" id="JAEVFJ010000051">
    <property type="protein sequence ID" value="KAH8081978.1"/>
    <property type="molecule type" value="Genomic_DNA"/>
</dbReference>
<feature type="region of interest" description="Disordered" evidence="1">
    <location>
        <begin position="1"/>
        <end position="21"/>
    </location>
</feature>
<accession>A0A8K0UGU6</accession>
<gene>
    <name evidence="2" type="ORF">BXZ70DRAFT_910818</name>
</gene>
<evidence type="ECO:0000256" key="1">
    <source>
        <dbReference type="SAM" id="MobiDB-lite"/>
    </source>
</evidence>
<proteinExistence type="predicted"/>
<keyword evidence="3" id="KW-1185">Reference proteome</keyword>
<dbReference type="Proteomes" id="UP000813824">
    <property type="component" value="Unassembled WGS sequence"/>
</dbReference>
<evidence type="ECO:0000313" key="3">
    <source>
        <dbReference type="Proteomes" id="UP000813824"/>
    </source>
</evidence>
<comment type="caution">
    <text evidence="2">The sequence shown here is derived from an EMBL/GenBank/DDBJ whole genome shotgun (WGS) entry which is preliminary data.</text>
</comment>
<protein>
    <submittedName>
        <fullName evidence="2">Uncharacterized protein</fullName>
    </submittedName>
</protein>
<evidence type="ECO:0000313" key="2">
    <source>
        <dbReference type="EMBL" id="KAH8081978.1"/>
    </source>
</evidence>
<organism evidence="2 3">
    <name type="scientific">Cristinia sonorae</name>
    <dbReference type="NCBI Taxonomy" id="1940300"/>
    <lineage>
        <taxon>Eukaryota</taxon>
        <taxon>Fungi</taxon>
        <taxon>Dikarya</taxon>
        <taxon>Basidiomycota</taxon>
        <taxon>Agaricomycotina</taxon>
        <taxon>Agaricomycetes</taxon>
        <taxon>Agaricomycetidae</taxon>
        <taxon>Agaricales</taxon>
        <taxon>Pleurotineae</taxon>
        <taxon>Stephanosporaceae</taxon>
        <taxon>Cristinia</taxon>
    </lineage>
</organism>